<protein>
    <recommendedName>
        <fullName evidence="2">Protein ENHANCED DISEASE RESISTANCE 2 C-terminal domain-containing protein</fullName>
    </recommendedName>
</protein>
<dbReference type="EMBL" id="PKPP01003913">
    <property type="protein sequence ID" value="PWA67023.1"/>
    <property type="molecule type" value="Genomic_DNA"/>
</dbReference>
<keyword evidence="4" id="KW-1185">Reference proteome</keyword>
<dbReference type="Pfam" id="PF07059">
    <property type="entry name" value="EDR2_C"/>
    <property type="match status" value="1"/>
</dbReference>
<gene>
    <name evidence="3" type="ORF">CTI12_AA296630</name>
</gene>
<accession>A0A2U1N0K6</accession>
<feature type="region of interest" description="Disordered" evidence="1">
    <location>
        <begin position="20"/>
        <end position="40"/>
    </location>
</feature>
<dbReference type="PANTHER" id="PTHR31558:SF3">
    <property type="entry name" value="CW14 PROTEIN"/>
    <property type="match status" value="1"/>
</dbReference>
<dbReference type="STRING" id="35608.A0A2U1N0K6"/>
<evidence type="ECO:0000259" key="2">
    <source>
        <dbReference type="Pfam" id="PF07059"/>
    </source>
</evidence>
<dbReference type="OrthoDB" id="9970435at2759"/>
<dbReference type="Proteomes" id="UP000245207">
    <property type="component" value="Unassembled WGS sequence"/>
</dbReference>
<dbReference type="AlphaFoldDB" id="A0A2U1N0K6"/>
<comment type="caution">
    <text evidence="3">The sequence shown here is derived from an EMBL/GenBank/DDBJ whole genome shotgun (WGS) entry which is preliminary data.</text>
</comment>
<organism evidence="3 4">
    <name type="scientific">Artemisia annua</name>
    <name type="common">Sweet wormwood</name>
    <dbReference type="NCBI Taxonomy" id="35608"/>
    <lineage>
        <taxon>Eukaryota</taxon>
        <taxon>Viridiplantae</taxon>
        <taxon>Streptophyta</taxon>
        <taxon>Embryophyta</taxon>
        <taxon>Tracheophyta</taxon>
        <taxon>Spermatophyta</taxon>
        <taxon>Magnoliopsida</taxon>
        <taxon>eudicotyledons</taxon>
        <taxon>Gunneridae</taxon>
        <taxon>Pentapetalae</taxon>
        <taxon>asterids</taxon>
        <taxon>campanulids</taxon>
        <taxon>Asterales</taxon>
        <taxon>Asteraceae</taxon>
        <taxon>Asteroideae</taxon>
        <taxon>Anthemideae</taxon>
        <taxon>Artemisiinae</taxon>
        <taxon>Artemisia</taxon>
    </lineage>
</organism>
<reference evidence="3 4" key="1">
    <citation type="journal article" date="2018" name="Mol. Plant">
        <title>The genome of Artemisia annua provides insight into the evolution of Asteraceae family and artemisinin biosynthesis.</title>
        <authorList>
            <person name="Shen Q."/>
            <person name="Zhang L."/>
            <person name="Liao Z."/>
            <person name="Wang S."/>
            <person name="Yan T."/>
            <person name="Shi P."/>
            <person name="Liu M."/>
            <person name="Fu X."/>
            <person name="Pan Q."/>
            <person name="Wang Y."/>
            <person name="Lv Z."/>
            <person name="Lu X."/>
            <person name="Zhang F."/>
            <person name="Jiang W."/>
            <person name="Ma Y."/>
            <person name="Chen M."/>
            <person name="Hao X."/>
            <person name="Li L."/>
            <person name="Tang Y."/>
            <person name="Lv G."/>
            <person name="Zhou Y."/>
            <person name="Sun X."/>
            <person name="Brodelius P.E."/>
            <person name="Rose J.K.C."/>
            <person name="Tang K."/>
        </authorList>
    </citation>
    <scope>NUCLEOTIDE SEQUENCE [LARGE SCALE GENOMIC DNA]</scope>
    <source>
        <strain evidence="4">cv. Huhao1</strain>
        <tissue evidence="3">Leaf</tissue>
    </source>
</reference>
<evidence type="ECO:0000256" key="1">
    <source>
        <dbReference type="SAM" id="MobiDB-lite"/>
    </source>
</evidence>
<proteinExistence type="predicted"/>
<dbReference type="PANTHER" id="PTHR31558">
    <property type="entry name" value="CW14 PROTEIN"/>
    <property type="match status" value="1"/>
</dbReference>
<name>A0A2U1N0K6_ARTAN</name>
<feature type="domain" description="Protein ENHANCED DISEASE RESISTANCE 2 C-terminal" evidence="2">
    <location>
        <begin position="591"/>
        <end position="833"/>
    </location>
</feature>
<sequence length="849" mass="96291">MTQRRFWKFLHIHKEKERVSSDQLHNHLQKHKQSDEESSRKIRELEADLASSTHIRQNLQRKVRVLEGENYLLEVKQKELNQTITNILQSKQAFVDAYQESTCEMKRSIEFKDKKIVMLSEKINAHLLSLDAIRKEASLVKQVVDNAQRVADDKEEVVARLKIEMDKVCAFENLFIGNAVVSIYLFFHKRANHYCDTDVLVEKINEYETKLKSNESEFQRKERALRSELGMLEGTLKTIQDTMARMDEEDRAAFNLMLANQRNVEINDKENDRINQDIQNYEANSHHKASRASVAEITASPSCKEEHAHIASPLREKNNVNSPVLESAYSPSNSVRSGSQPAVNVPTVPAAEEKIPSSSSFYFLALAGSIDDIWYDSAAILESDGSDEDFHSVLNGDMLPLDGSEGVSRPNISAVRDGENRRSSVHPVDVSKCSGSLNDGISPSIDDSSERDNGGPFDCGIIPSNCLPCLATIDTSVDKRSSSSSPSSTSKKFVHKLSFKWKDGHPNASFGGCLLLPNGFKYTVTHLKQNELVNGQGLELFSRIQVWILVCYLAKGLNLPGPFSSKKHIQRPIAGSQVPFCSIEKRMPDSWSDIEPQTFRIRGKNYLRDKKKELASNYAAYYPFGVDVFLSQKKIDHIARFVELPVVGASSAEIPSILVVNVQIPLYPASFFKSEIDGEGISFVLYFKLSDSYTKELSSQFQDNMRRILDDEIEKVKGFRGDTLVPCRERLKILGRVVNIDDLQLSAPERKLMHAYNGKPVLSRPQHEFYQGENYLEIDLDMHRFSCISRKGFEAFQDRLKDCILDIGLTIQGNKEEELPEEILCCLRLNCIDYMNYHMLELNQEPRSP</sequence>
<evidence type="ECO:0000313" key="4">
    <source>
        <dbReference type="Proteomes" id="UP000245207"/>
    </source>
</evidence>
<evidence type="ECO:0000313" key="3">
    <source>
        <dbReference type="EMBL" id="PWA67023.1"/>
    </source>
</evidence>
<dbReference type="InterPro" id="IPR009769">
    <property type="entry name" value="EDR2_C"/>
</dbReference>